<keyword evidence="3" id="KW-1185">Reference proteome</keyword>
<feature type="region of interest" description="Disordered" evidence="1">
    <location>
        <begin position="30"/>
        <end position="177"/>
    </location>
</feature>
<gene>
    <name evidence="2" type="ORF">L207DRAFT_73832</name>
</gene>
<organism evidence="2 3">
    <name type="scientific">Hyaloscypha variabilis (strain UAMH 11265 / GT02V1 / F)</name>
    <name type="common">Meliniomyces variabilis</name>
    <dbReference type="NCBI Taxonomy" id="1149755"/>
    <lineage>
        <taxon>Eukaryota</taxon>
        <taxon>Fungi</taxon>
        <taxon>Dikarya</taxon>
        <taxon>Ascomycota</taxon>
        <taxon>Pezizomycotina</taxon>
        <taxon>Leotiomycetes</taxon>
        <taxon>Helotiales</taxon>
        <taxon>Hyaloscyphaceae</taxon>
        <taxon>Hyaloscypha</taxon>
        <taxon>Hyaloscypha variabilis</taxon>
    </lineage>
</organism>
<evidence type="ECO:0000313" key="2">
    <source>
        <dbReference type="EMBL" id="PMD37337.1"/>
    </source>
</evidence>
<dbReference type="AlphaFoldDB" id="A0A2J6RFP0"/>
<accession>A0A2J6RFP0</accession>
<dbReference type="Proteomes" id="UP000235786">
    <property type="component" value="Unassembled WGS sequence"/>
</dbReference>
<proteinExistence type="predicted"/>
<sequence>MARLLNDGTTASALEHVFRPIKKEGAAMKAAIARDNGDGPADGAAKGTPRKRAPPAKKTPKKIMKNDSGDDDDEPGSSFDNTPSKKKGNLNKVQTGRIAKASPRSARAAAPAPGTFAELSDDDDENVKEESMNDGSDEYEVHANGHRNGHANGNGYVDDDMNGYDYDDQFIDAQEEA</sequence>
<reference evidence="2 3" key="1">
    <citation type="submission" date="2016-04" db="EMBL/GenBank/DDBJ databases">
        <title>A degradative enzymes factory behind the ericoid mycorrhizal symbiosis.</title>
        <authorList>
            <consortium name="DOE Joint Genome Institute"/>
            <person name="Martino E."/>
            <person name="Morin E."/>
            <person name="Grelet G."/>
            <person name="Kuo A."/>
            <person name="Kohler A."/>
            <person name="Daghino S."/>
            <person name="Barry K."/>
            <person name="Choi C."/>
            <person name="Cichocki N."/>
            <person name="Clum A."/>
            <person name="Copeland A."/>
            <person name="Hainaut M."/>
            <person name="Haridas S."/>
            <person name="Labutti K."/>
            <person name="Lindquist E."/>
            <person name="Lipzen A."/>
            <person name="Khouja H.-R."/>
            <person name="Murat C."/>
            <person name="Ohm R."/>
            <person name="Olson A."/>
            <person name="Spatafora J."/>
            <person name="Veneault-Fourrey C."/>
            <person name="Henrissat B."/>
            <person name="Grigoriev I."/>
            <person name="Martin F."/>
            <person name="Perotto S."/>
        </authorList>
    </citation>
    <scope>NUCLEOTIDE SEQUENCE [LARGE SCALE GENOMIC DNA]</scope>
    <source>
        <strain evidence="2 3">F</strain>
    </source>
</reference>
<name>A0A2J6RFP0_HYAVF</name>
<protein>
    <submittedName>
        <fullName evidence="2">Uncharacterized protein</fullName>
    </submittedName>
</protein>
<evidence type="ECO:0000313" key="3">
    <source>
        <dbReference type="Proteomes" id="UP000235786"/>
    </source>
</evidence>
<feature type="compositionally biased region" description="Basic residues" evidence="1">
    <location>
        <begin position="48"/>
        <end position="63"/>
    </location>
</feature>
<evidence type="ECO:0000256" key="1">
    <source>
        <dbReference type="SAM" id="MobiDB-lite"/>
    </source>
</evidence>
<feature type="compositionally biased region" description="Low complexity" evidence="1">
    <location>
        <begin position="101"/>
        <end position="113"/>
    </location>
</feature>
<dbReference type="OrthoDB" id="3565394at2759"/>
<feature type="compositionally biased region" description="Acidic residues" evidence="1">
    <location>
        <begin position="157"/>
        <end position="177"/>
    </location>
</feature>
<dbReference type="EMBL" id="KZ613949">
    <property type="protein sequence ID" value="PMD37337.1"/>
    <property type="molecule type" value="Genomic_DNA"/>
</dbReference>